<accession>A0ACB0EEB1</accession>
<dbReference type="EMBL" id="OX596086">
    <property type="protein sequence ID" value="CAI9698809.1"/>
    <property type="molecule type" value="Genomic_DNA"/>
</dbReference>
<protein>
    <submittedName>
        <fullName evidence="1">Uncharacterized protein</fullName>
    </submittedName>
</protein>
<reference evidence="1" key="1">
    <citation type="submission" date="2023-05" db="EMBL/GenBank/DDBJ databases">
        <authorList>
            <consortium name="ELIXIR-Norway"/>
        </authorList>
    </citation>
    <scope>NUCLEOTIDE SEQUENCE</scope>
</reference>
<dbReference type="Proteomes" id="UP001162501">
    <property type="component" value="Chromosome 2"/>
</dbReference>
<evidence type="ECO:0000313" key="1">
    <source>
        <dbReference type="EMBL" id="CAI9698809.1"/>
    </source>
</evidence>
<sequence length="260" mass="28018">MAPGCPGVIPEDGVPSQRPSRSRLSESQKKKKEEEKKIQRKALGTCKYLHCIEKWMHSAALPPSPHGSPQTPAPRSACPELWLGRTLPGSPVPSQLPLRCLGFLAFLWQRRLAEPRVPPPDHPGKLWRLHPGQERQERAGAPRPSSGPSQSPPRRPGRAPLGSAGAQVRTVLDCFPEKAAPGTAPSEPPAPARLPLGSQQLLLLLRLRDSQGSASLDEGSLGNLPRWGRRPDTAGLPGPTSPPGDAPLATLQAPRNLERF</sequence>
<gene>
    <name evidence="1" type="ORF">MRATA1EN3_LOCUS10022</name>
</gene>
<proteinExistence type="predicted"/>
<evidence type="ECO:0000313" key="2">
    <source>
        <dbReference type="Proteomes" id="UP001162501"/>
    </source>
</evidence>
<organism evidence="1 2">
    <name type="scientific">Rangifer tarandus platyrhynchus</name>
    <name type="common">Svalbard reindeer</name>
    <dbReference type="NCBI Taxonomy" id="3082113"/>
    <lineage>
        <taxon>Eukaryota</taxon>
        <taxon>Metazoa</taxon>
        <taxon>Chordata</taxon>
        <taxon>Craniata</taxon>
        <taxon>Vertebrata</taxon>
        <taxon>Euteleostomi</taxon>
        <taxon>Mammalia</taxon>
        <taxon>Eutheria</taxon>
        <taxon>Laurasiatheria</taxon>
        <taxon>Artiodactyla</taxon>
        <taxon>Ruminantia</taxon>
        <taxon>Pecora</taxon>
        <taxon>Cervidae</taxon>
        <taxon>Odocoileinae</taxon>
        <taxon>Rangifer</taxon>
    </lineage>
</organism>
<name>A0ACB0EEB1_RANTA</name>